<keyword evidence="5" id="KW-1185">Reference proteome</keyword>
<dbReference type="RefSeq" id="WP_208812987.1">
    <property type="nucleotide sequence ID" value="NZ_WVUH01000057.1"/>
</dbReference>
<protein>
    <submittedName>
        <fullName evidence="4">CpaF family protein</fullName>
    </submittedName>
</protein>
<reference evidence="4 5" key="1">
    <citation type="submission" date="2019-12" db="EMBL/GenBank/DDBJ databases">
        <title>Whole genome sequencing of endophytic Actinobacterium Micromonospora sp. MPMI6T.</title>
        <authorList>
            <person name="Evv R."/>
            <person name="Podile A.R."/>
        </authorList>
    </citation>
    <scope>NUCLEOTIDE SEQUENCE [LARGE SCALE GENOMIC DNA]</scope>
    <source>
        <strain evidence="4 5">MPMI6</strain>
    </source>
</reference>
<dbReference type="InterPro" id="IPR050921">
    <property type="entry name" value="T4SS_GSP_E_ATPase"/>
</dbReference>
<sequence>MSLSERLGRHTVEATDRRTTGRSTGPLAQLRRRVHRELQEILGPQLYSERSPEVLERRVRETLQTVLGKDDNLLTAADRAQIISEICDEILGHGPIEPMLRDPDVSEIMVNGPESIFVERFGKILPVDAAFVDEEHLRRIIDKIVARVGRRIDESSPMVDARLPDGSRVNAVLPPVALDGAKLTIRKFAADPYGIHDLVAFGTLSRQVADLLAACVHGRQDILISGGTGSGKTTTLNVLSQFIPHTERIITIEDAAELQLHQPHVVRLESRPANVEGRGEVSIRDLVRNALRMRPDRIVVGEVRDGAALDMLQAMNTGHDGSLTTVHANSPRDSLSRLETMVLMAGMDLPIRAIREQISSAVDLIVHQSRLRDGTRRITHVTEVVGMEGDVISLQDVFLYDHRAGQDEQGRLHGSLQPTGLRPRFLEKLADTGIMLDPSTFGRTTAFR</sequence>
<feature type="compositionally biased region" description="Basic and acidic residues" evidence="2">
    <location>
        <begin position="1"/>
        <end position="19"/>
    </location>
</feature>
<comment type="similarity">
    <text evidence="1">Belongs to the GSP E family.</text>
</comment>
<name>A0ABS3VP02_MICEH</name>
<proteinExistence type="inferred from homology"/>
<feature type="domain" description="Bacterial type II secretion system protein E" evidence="3">
    <location>
        <begin position="291"/>
        <end position="305"/>
    </location>
</feature>
<dbReference type="Gene3D" id="3.30.450.380">
    <property type="match status" value="1"/>
</dbReference>
<dbReference type="SUPFAM" id="SSF52540">
    <property type="entry name" value="P-loop containing nucleoside triphosphate hydrolases"/>
    <property type="match status" value="1"/>
</dbReference>
<dbReference type="EMBL" id="WVUH01000057">
    <property type="protein sequence ID" value="MBO4206235.1"/>
    <property type="molecule type" value="Genomic_DNA"/>
</dbReference>
<dbReference type="InterPro" id="IPR001482">
    <property type="entry name" value="T2SS/T4SS_dom"/>
</dbReference>
<dbReference type="Pfam" id="PF00437">
    <property type="entry name" value="T2SSE"/>
    <property type="match status" value="1"/>
</dbReference>
<evidence type="ECO:0000256" key="2">
    <source>
        <dbReference type="SAM" id="MobiDB-lite"/>
    </source>
</evidence>
<gene>
    <name evidence="4" type="ORF">GSF22_09480</name>
</gene>
<accession>A0ABS3VP02</accession>
<dbReference type="PANTHER" id="PTHR30486">
    <property type="entry name" value="TWITCHING MOTILITY PROTEIN PILT"/>
    <property type="match status" value="1"/>
</dbReference>
<evidence type="ECO:0000259" key="3">
    <source>
        <dbReference type="PROSITE" id="PS00662"/>
    </source>
</evidence>
<dbReference type="PANTHER" id="PTHR30486:SF15">
    <property type="entry name" value="TYPE II_IV SECRETION SYSTEM ATPASE"/>
    <property type="match status" value="1"/>
</dbReference>
<dbReference type="Gene3D" id="3.40.50.300">
    <property type="entry name" value="P-loop containing nucleotide triphosphate hydrolases"/>
    <property type="match status" value="1"/>
</dbReference>
<comment type="caution">
    <text evidence="4">The sequence shown here is derived from an EMBL/GenBank/DDBJ whole genome shotgun (WGS) entry which is preliminary data.</text>
</comment>
<organism evidence="4 5">
    <name type="scientific">Micromonospora echinofusca</name>
    <dbReference type="NCBI Taxonomy" id="47858"/>
    <lineage>
        <taxon>Bacteria</taxon>
        <taxon>Bacillati</taxon>
        <taxon>Actinomycetota</taxon>
        <taxon>Actinomycetes</taxon>
        <taxon>Micromonosporales</taxon>
        <taxon>Micromonosporaceae</taxon>
        <taxon>Micromonospora</taxon>
    </lineage>
</organism>
<dbReference type="Proteomes" id="UP000823521">
    <property type="component" value="Unassembled WGS sequence"/>
</dbReference>
<evidence type="ECO:0000313" key="5">
    <source>
        <dbReference type="Proteomes" id="UP000823521"/>
    </source>
</evidence>
<evidence type="ECO:0000313" key="4">
    <source>
        <dbReference type="EMBL" id="MBO4206235.1"/>
    </source>
</evidence>
<evidence type="ECO:0000256" key="1">
    <source>
        <dbReference type="ARBA" id="ARBA00006611"/>
    </source>
</evidence>
<dbReference type="PROSITE" id="PS00662">
    <property type="entry name" value="T2SP_E"/>
    <property type="match status" value="1"/>
</dbReference>
<dbReference type="InterPro" id="IPR027417">
    <property type="entry name" value="P-loop_NTPase"/>
</dbReference>
<dbReference type="CDD" id="cd01130">
    <property type="entry name" value="VirB11-like_ATPase"/>
    <property type="match status" value="1"/>
</dbReference>
<feature type="region of interest" description="Disordered" evidence="2">
    <location>
        <begin position="1"/>
        <end position="25"/>
    </location>
</feature>